<keyword evidence="7" id="KW-0843">Virulence</keyword>
<evidence type="ECO:0000256" key="7">
    <source>
        <dbReference type="ARBA" id="ARBA00023026"/>
    </source>
</evidence>
<evidence type="ECO:0000256" key="10">
    <source>
        <dbReference type="ARBA" id="ARBA00047591"/>
    </source>
</evidence>
<reference evidence="13 14" key="1">
    <citation type="journal article" date="2020" name="Elife">
        <title>Loss of centromere function drives karyotype evolution in closely related Malassezia species.</title>
        <authorList>
            <person name="Sankaranarayanan S.R."/>
            <person name="Ianiri G."/>
            <person name="Coelho M.A."/>
            <person name="Reza M.H."/>
            <person name="Thimmappa B.C."/>
            <person name="Ganguly P."/>
            <person name="Vadnala R.N."/>
            <person name="Sun S."/>
            <person name="Siddharthan R."/>
            <person name="Tellgren-Roth C."/>
            <person name="Dawson T.L."/>
            <person name="Heitman J."/>
            <person name="Sanyal K."/>
        </authorList>
    </citation>
    <scope>NUCLEOTIDE SEQUENCE [LARGE SCALE GENOMIC DNA]</scope>
    <source>
        <strain evidence="13">CBS14141</strain>
    </source>
</reference>
<comment type="subcellular location">
    <subcellularLocation>
        <location evidence="2">Secreted</location>
    </subcellularLocation>
</comment>
<keyword evidence="14" id="KW-1185">Reference proteome</keyword>
<comment type="similarity">
    <text evidence="9">Belongs to the AB hydrolase superfamily. Lipase family. Class Lip subfamily.</text>
</comment>
<evidence type="ECO:0000256" key="1">
    <source>
        <dbReference type="ARBA" id="ARBA00001024"/>
    </source>
</evidence>
<gene>
    <name evidence="13" type="ORF">GLX27_001714</name>
</gene>
<evidence type="ECO:0000313" key="14">
    <source>
        <dbReference type="Proteomes" id="UP000818624"/>
    </source>
</evidence>
<dbReference type="EMBL" id="CP046234">
    <property type="protein sequence ID" value="WFD47068.1"/>
    <property type="molecule type" value="Genomic_DNA"/>
</dbReference>
<organism evidence="13 14">
    <name type="scientific">Malassezia furfur</name>
    <name type="common">Pityriasis versicolor infection agent</name>
    <name type="synonym">Pityrosporum furfur</name>
    <dbReference type="NCBI Taxonomy" id="55194"/>
    <lineage>
        <taxon>Eukaryota</taxon>
        <taxon>Fungi</taxon>
        <taxon>Dikarya</taxon>
        <taxon>Basidiomycota</taxon>
        <taxon>Ustilaginomycotina</taxon>
        <taxon>Malasseziomycetes</taxon>
        <taxon>Malasseziales</taxon>
        <taxon>Malasseziaceae</taxon>
        <taxon>Malassezia</taxon>
    </lineage>
</organism>
<evidence type="ECO:0000256" key="4">
    <source>
        <dbReference type="ARBA" id="ARBA00022525"/>
    </source>
</evidence>
<evidence type="ECO:0000256" key="2">
    <source>
        <dbReference type="ARBA" id="ARBA00004613"/>
    </source>
</evidence>
<dbReference type="PANTHER" id="PTHR34853">
    <property type="match status" value="1"/>
</dbReference>
<evidence type="ECO:0000313" key="13">
    <source>
        <dbReference type="EMBL" id="WFD47068.1"/>
    </source>
</evidence>
<comment type="catalytic activity">
    <reaction evidence="10">
        <text>a diacylglycerol + H2O = a monoacylglycerol + a fatty acid + H(+)</text>
        <dbReference type="Rhea" id="RHEA:32731"/>
        <dbReference type="ChEBI" id="CHEBI:15377"/>
        <dbReference type="ChEBI" id="CHEBI:15378"/>
        <dbReference type="ChEBI" id="CHEBI:17408"/>
        <dbReference type="ChEBI" id="CHEBI:18035"/>
        <dbReference type="ChEBI" id="CHEBI:28868"/>
    </reaction>
</comment>
<keyword evidence="4" id="KW-0964">Secreted</keyword>
<evidence type="ECO:0000256" key="11">
    <source>
        <dbReference type="ARBA" id="ARBA00048461"/>
    </source>
</evidence>
<protein>
    <recommendedName>
        <fullName evidence="3">triacylglycerol lipase</fullName>
        <ecNumber evidence="3">3.1.1.3</ecNumber>
    </recommendedName>
</protein>
<evidence type="ECO:0000256" key="8">
    <source>
        <dbReference type="ARBA" id="ARBA00023098"/>
    </source>
</evidence>
<comment type="catalytic activity">
    <reaction evidence="11">
        <text>a monoacylglycerol + H2O = glycerol + a fatty acid + H(+)</text>
        <dbReference type="Rhea" id="RHEA:15245"/>
        <dbReference type="ChEBI" id="CHEBI:15377"/>
        <dbReference type="ChEBI" id="CHEBI:15378"/>
        <dbReference type="ChEBI" id="CHEBI:17408"/>
        <dbReference type="ChEBI" id="CHEBI:17754"/>
        <dbReference type="ChEBI" id="CHEBI:28868"/>
    </reaction>
</comment>
<dbReference type="Gene3D" id="3.40.50.1820">
    <property type="entry name" value="alpha/beta hydrolase"/>
    <property type="match status" value="1"/>
</dbReference>
<evidence type="ECO:0000256" key="3">
    <source>
        <dbReference type="ARBA" id="ARBA00013279"/>
    </source>
</evidence>
<evidence type="ECO:0000256" key="6">
    <source>
        <dbReference type="ARBA" id="ARBA00022963"/>
    </source>
</evidence>
<feature type="non-terminal residue" evidence="13">
    <location>
        <position position="285"/>
    </location>
</feature>
<dbReference type="InterPro" id="IPR029058">
    <property type="entry name" value="AB_hydrolase_fold"/>
</dbReference>
<comment type="catalytic activity">
    <reaction evidence="1">
        <text>a triacylglycerol + H2O = a diacylglycerol + a fatty acid + H(+)</text>
        <dbReference type="Rhea" id="RHEA:12044"/>
        <dbReference type="ChEBI" id="CHEBI:15377"/>
        <dbReference type="ChEBI" id="CHEBI:15378"/>
        <dbReference type="ChEBI" id="CHEBI:17855"/>
        <dbReference type="ChEBI" id="CHEBI:18035"/>
        <dbReference type="ChEBI" id="CHEBI:28868"/>
        <dbReference type="EC" id="3.1.1.3"/>
    </reaction>
</comment>
<evidence type="ECO:0000256" key="12">
    <source>
        <dbReference type="SAM" id="SignalP"/>
    </source>
</evidence>
<dbReference type="Pfam" id="PF03583">
    <property type="entry name" value="LIP"/>
    <property type="match status" value="1"/>
</dbReference>
<keyword evidence="12" id="KW-0732">Signal</keyword>
<proteinExistence type="inferred from homology"/>
<dbReference type="InterPro" id="IPR005152">
    <property type="entry name" value="Lipase_secreted"/>
</dbReference>
<evidence type="ECO:0000256" key="5">
    <source>
        <dbReference type="ARBA" id="ARBA00022801"/>
    </source>
</evidence>
<feature type="signal peptide" evidence="12">
    <location>
        <begin position="1"/>
        <end position="19"/>
    </location>
</feature>
<keyword evidence="5" id="KW-0378">Hydrolase</keyword>
<dbReference type="Proteomes" id="UP000818624">
    <property type="component" value="Chromosome 1"/>
</dbReference>
<name>A0ABY8ENI2_MALFU</name>
<keyword evidence="8" id="KW-0443">Lipid metabolism</keyword>
<dbReference type="PANTHER" id="PTHR34853:SF1">
    <property type="entry name" value="LIPASE 5"/>
    <property type="match status" value="1"/>
</dbReference>
<evidence type="ECO:0000256" key="9">
    <source>
        <dbReference type="ARBA" id="ARBA00043986"/>
    </source>
</evidence>
<dbReference type="EC" id="3.1.1.3" evidence="3"/>
<accession>A0ABY8ENI2</accession>
<keyword evidence="6" id="KW-0442">Lipid degradation</keyword>
<sequence length="285" mass="29945">MRLARFGALWCAAITAASAVATPDSDSFYQPTGDWQTAHAGDILAWRSIDVDSSNFGKSLKEAYQILYRTNQNSPDEPQHSVTTVLVPSNVLKNKLVVAGEAQDSNAAWTAPSYGLASGSQGSPNFVVDEALLLPYLEAGYIVTVPDSEGPMNAFAAGRSGGYITLDSVRATLSFDKLALSKNASVAGFGYSGGAQAISWAAALQQSYAPEIHVAGWAFGGFIPNVTALVHHADSSRASGYAASAITGLVDAYPDLEKASKSLLTSDGQDMLDFVRSNPITEVVN</sequence>
<feature type="chain" id="PRO_5047195072" description="triacylglycerol lipase" evidence="12">
    <location>
        <begin position="20"/>
        <end position="285"/>
    </location>
</feature>